<evidence type="ECO:0000313" key="2">
    <source>
        <dbReference type="Proteomes" id="UP000752171"/>
    </source>
</evidence>
<reference evidence="1 2" key="1">
    <citation type="submission" date="2021-07" db="EMBL/GenBank/DDBJ databases">
        <authorList>
            <person name="Imarazene B."/>
            <person name="Zahm M."/>
            <person name="Klopp C."/>
            <person name="Cabau C."/>
            <person name="Beille S."/>
            <person name="Jouanno E."/>
            <person name="Castinel A."/>
            <person name="Lluch J."/>
            <person name="Gil L."/>
            <person name="Kuchtly C."/>
            <person name="Lopez Roques C."/>
            <person name="Donnadieu C."/>
            <person name="Parrinello H."/>
            <person name="Journot L."/>
            <person name="Du K."/>
            <person name="Schartl M."/>
            <person name="Retaux S."/>
            <person name="Guiguen Y."/>
        </authorList>
    </citation>
    <scope>NUCLEOTIDE SEQUENCE [LARGE SCALE GENOMIC DNA]</scope>
    <source>
        <strain evidence="1">Pach_M1</strain>
        <tissue evidence="1">Testis</tissue>
    </source>
</reference>
<comment type="caution">
    <text evidence="1">The sequence shown here is derived from an EMBL/GenBank/DDBJ whole genome shotgun (WGS) entry which is preliminary data.</text>
</comment>
<name>A0A8T2M2C4_ASTMX</name>
<evidence type="ECO:0000313" key="1">
    <source>
        <dbReference type="EMBL" id="KAG9278159.1"/>
    </source>
</evidence>
<accession>A0A8T2M2C4</accession>
<sequence length="95" mass="10584">MLSYNRADPCDITLTCRVWDSIIICNHSNSASWKQENKTFTHLCADIDAVSPPAGGSVCLVKTGLYSIILITNHIRERRNKSSSSVIMVWSKKSV</sequence>
<dbReference type="EMBL" id="JAICCE010000004">
    <property type="protein sequence ID" value="KAG9278159.1"/>
    <property type="molecule type" value="Genomic_DNA"/>
</dbReference>
<dbReference type="Proteomes" id="UP000752171">
    <property type="component" value="Unassembled WGS sequence"/>
</dbReference>
<gene>
    <name evidence="1" type="ORF">AMEX_G5972</name>
</gene>
<proteinExistence type="predicted"/>
<dbReference type="AlphaFoldDB" id="A0A8T2M2C4"/>
<protein>
    <submittedName>
        <fullName evidence="1">Uncharacterized protein</fullName>
    </submittedName>
</protein>
<organism evidence="1 2">
    <name type="scientific">Astyanax mexicanus</name>
    <name type="common">Blind cave fish</name>
    <name type="synonym">Astyanax fasciatus mexicanus</name>
    <dbReference type="NCBI Taxonomy" id="7994"/>
    <lineage>
        <taxon>Eukaryota</taxon>
        <taxon>Metazoa</taxon>
        <taxon>Chordata</taxon>
        <taxon>Craniata</taxon>
        <taxon>Vertebrata</taxon>
        <taxon>Euteleostomi</taxon>
        <taxon>Actinopterygii</taxon>
        <taxon>Neopterygii</taxon>
        <taxon>Teleostei</taxon>
        <taxon>Ostariophysi</taxon>
        <taxon>Characiformes</taxon>
        <taxon>Characoidei</taxon>
        <taxon>Acestrorhamphidae</taxon>
        <taxon>Acestrorhamphinae</taxon>
        <taxon>Astyanax</taxon>
    </lineage>
</organism>